<dbReference type="EMBL" id="JACRSY010000027">
    <property type="protein sequence ID" value="MBC8580746.1"/>
    <property type="molecule type" value="Genomic_DNA"/>
</dbReference>
<name>A0A926IFN7_9FIRM</name>
<dbReference type="InterPro" id="IPR038152">
    <property type="entry name" value="Carbam_trans_C_sf"/>
</dbReference>
<dbReference type="PANTHER" id="PTHR34847:SF1">
    <property type="entry name" value="NODULATION PROTEIN U"/>
    <property type="match status" value="1"/>
</dbReference>
<dbReference type="Proteomes" id="UP000655830">
    <property type="component" value="Unassembled WGS sequence"/>
</dbReference>
<proteinExistence type="predicted"/>
<dbReference type="InterPro" id="IPR031730">
    <property type="entry name" value="Carbam_trans_C"/>
</dbReference>
<protein>
    <recommendedName>
        <fullName evidence="1">Carbamoyltransferase C-terminal domain-containing protein</fullName>
    </recommendedName>
</protein>
<evidence type="ECO:0000313" key="3">
    <source>
        <dbReference type="Proteomes" id="UP000655830"/>
    </source>
</evidence>
<accession>A0A926IFN7</accession>
<gene>
    <name evidence="2" type="ORF">H8718_14590</name>
</gene>
<keyword evidence="3" id="KW-1185">Reference proteome</keyword>
<evidence type="ECO:0000259" key="1">
    <source>
        <dbReference type="Pfam" id="PF16861"/>
    </source>
</evidence>
<dbReference type="AlphaFoldDB" id="A0A926IFN7"/>
<evidence type="ECO:0000313" key="2">
    <source>
        <dbReference type="EMBL" id="MBC8580746.1"/>
    </source>
</evidence>
<sequence>MKQKFKLLQNDEIENLYNLIQAFYKETGVPIICNTSLNDCGEPIVNRPCEALHFALKKGIRIVYINNKRVELKNHAKYANQALCEPIVDIYLTEEESKFEKEKVNPYRLSRKK</sequence>
<feature type="domain" description="Carbamoyltransferase C-terminal" evidence="1">
    <location>
        <begin position="7"/>
        <end position="70"/>
    </location>
</feature>
<dbReference type="Gene3D" id="3.90.870.20">
    <property type="entry name" value="Carbamoyltransferase, C-terminal domain"/>
    <property type="match status" value="1"/>
</dbReference>
<dbReference type="PANTHER" id="PTHR34847">
    <property type="entry name" value="NODULATION PROTEIN U"/>
    <property type="match status" value="1"/>
</dbReference>
<comment type="caution">
    <text evidence="2">The sequence shown here is derived from an EMBL/GenBank/DDBJ whole genome shotgun (WGS) entry which is preliminary data.</text>
</comment>
<dbReference type="RefSeq" id="WP_408646581.1">
    <property type="nucleotide sequence ID" value="NZ_JACRSY010000027.1"/>
</dbReference>
<dbReference type="InterPro" id="IPR051338">
    <property type="entry name" value="NodU/CmcH_Carbamoyltrnsfr"/>
</dbReference>
<reference evidence="2" key="1">
    <citation type="submission" date="2020-08" db="EMBL/GenBank/DDBJ databases">
        <title>Genome public.</title>
        <authorList>
            <person name="Liu C."/>
            <person name="Sun Q."/>
        </authorList>
    </citation>
    <scope>NUCLEOTIDE SEQUENCE</scope>
    <source>
        <strain evidence="2">NSJ-12</strain>
    </source>
</reference>
<organism evidence="2 3">
    <name type="scientific">Zhenhengia yiwuensis</name>
    <dbReference type="NCBI Taxonomy" id="2763666"/>
    <lineage>
        <taxon>Bacteria</taxon>
        <taxon>Bacillati</taxon>
        <taxon>Bacillota</taxon>
        <taxon>Clostridia</taxon>
        <taxon>Lachnospirales</taxon>
        <taxon>Lachnospiraceae</taxon>
        <taxon>Zhenhengia</taxon>
    </lineage>
</organism>
<dbReference type="Pfam" id="PF16861">
    <property type="entry name" value="Carbam_trans_C"/>
    <property type="match status" value="1"/>
</dbReference>